<gene>
    <name evidence="2" type="ORF">DQ384_05625</name>
</gene>
<accession>A0A367FQQ2</accession>
<dbReference type="AlphaFoldDB" id="A0A367FQQ2"/>
<protein>
    <submittedName>
        <fullName evidence="2">Uncharacterized protein</fullName>
    </submittedName>
</protein>
<organism evidence="2 3">
    <name type="scientific">Sphaerisporangium album</name>
    <dbReference type="NCBI Taxonomy" id="509200"/>
    <lineage>
        <taxon>Bacteria</taxon>
        <taxon>Bacillati</taxon>
        <taxon>Actinomycetota</taxon>
        <taxon>Actinomycetes</taxon>
        <taxon>Streptosporangiales</taxon>
        <taxon>Streptosporangiaceae</taxon>
        <taxon>Sphaerisporangium</taxon>
    </lineage>
</organism>
<feature type="transmembrane region" description="Helical" evidence="1">
    <location>
        <begin position="42"/>
        <end position="63"/>
    </location>
</feature>
<proteinExistence type="predicted"/>
<sequence length="140" mass="15059">MITTVVLIIGAVLAGRRRSQYDGVRPVIWWREQRMYRRRRHIVARLVAAVLGAGLLVGSVVVLFGLAGILAAAALAAALLAGLWYLLRLAARAIAPRILPIERTDLDLPEPTTPLPGICPGPAPFTHNAGCDTNPLNLEV</sequence>
<evidence type="ECO:0000313" key="3">
    <source>
        <dbReference type="Proteomes" id="UP000253094"/>
    </source>
</evidence>
<name>A0A367FQQ2_9ACTN</name>
<dbReference type="EMBL" id="QOIL01000003">
    <property type="protein sequence ID" value="RCG32020.1"/>
    <property type="molecule type" value="Genomic_DNA"/>
</dbReference>
<keyword evidence="1" id="KW-1133">Transmembrane helix</keyword>
<dbReference type="Proteomes" id="UP000253094">
    <property type="component" value="Unassembled WGS sequence"/>
</dbReference>
<feature type="transmembrane region" description="Helical" evidence="1">
    <location>
        <begin position="69"/>
        <end position="87"/>
    </location>
</feature>
<keyword evidence="1" id="KW-0472">Membrane</keyword>
<evidence type="ECO:0000256" key="1">
    <source>
        <dbReference type="SAM" id="Phobius"/>
    </source>
</evidence>
<keyword evidence="1" id="KW-0812">Transmembrane</keyword>
<dbReference type="RefSeq" id="WP_114027635.1">
    <property type="nucleotide sequence ID" value="NZ_QOIL01000003.1"/>
</dbReference>
<keyword evidence="3" id="KW-1185">Reference proteome</keyword>
<evidence type="ECO:0000313" key="2">
    <source>
        <dbReference type="EMBL" id="RCG32020.1"/>
    </source>
</evidence>
<reference evidence="2 3" key="1">
    <citation type="submission" date="2018-06" db="EMBL/GenBank/DDBJ databases">
        <title>Sphaerisporangium craniellae sp. nov., isolated from a marine sponge in the South China Sea.</title>
        <authorList>
            <person name="Li L."/>
        </authorList>
    </citation>
    <scope>NUCLEOTIDE SEQUENCE [LARGE SCALE GENOMIC DNA]</scope>
    <source>
        <strain evidence="2 3">CCTCC AA 208026</strain>
    </source>
</reference>
<comment type="caution">
    <text evidence="2">The sequence shown here is derived from an EMBL/GenBank/DDBJ whole genome shotgun (WGS) entry which is preliminary data.</text>
</comment>